<keyword evidence="2" id="KW-1185">Reference proteome</keyword>
<evidence type="ECO:0000313" key="2">
    <source>
        <dbReference type="Proteomes" id="UP001157502"/>
    </source>
</evidence>
<evidence type="ECO:0000313" key="1">
    <source>
        <dbReference type="EMBL" id="KAJ7993494.1"/>
    </source>
</evidence>
<comment type="caution">
    <text evidence="1">The sequence shown here is derived from an EMBL/GenBank/DDBJ whole genome shotgun (WGS) entry which is preliminary data.</text>
</comment>
<name>A0ACC2FQ53_DALPE</name>
<proteinExistence type="predicted"/>
<reference evidence="1" key="1">
    <citation type="submission" date="2021-05" db="EMBL/GenBank/DDBJ databases">
        <authorList>
            <person name="Pan Q."/>
            <person name="Jouanno E."/>
            <person name="Zahm M."/>
            <person name="Klopp C."/>
            <person name="Cabau C."/>
            <person name="Louis A."/>
            <person name="Berthelot C."/>
            <person name="Parey E."/>
            <person name="Roest Crollius H."/>
            <person name="Montfort J."/>
            <person name="Robinson-Rechavi M."/>
            <person name="Bouchez O."/>
            <person name="Lampietro C."/>
            <person name="Lopez Roques C."/>
            <person name="Donnadieu C."/>
            <person name="Postlethwait J."/>
            <person name="Bobe J."/>
            <person name="Dillon D."/>
            <person name="Chandos A."/>
            <person name="von Hippel F."/>
            <person name="Guiguen Y."/>
        </authorList>
    </citation>
    <scope>NUCLEOTIDE SEQUENCE</scope>
    <source>
        <strain evidence="1">YG-Jan2019</strain>
    </source>
</reference>
<dbReference type="Proteomes" id="UP001157502">
    <property type="component" value="Chromosome 24"/>
</dbReference>
<dbReference type="EMBL" id="CM055751">
    <property type="protein sequence ID" value="KAJ7993494.1"/>
    <property type="molecule type" value="Genomic_DNA"/>
</dbReference>
<sequence length="544" mass="58774">MDFTECYRDTVSSLAVAARDRNVRLLRALIQRGCDVEARDNRGWNALHEAAAAGNTACARDILKAAGPSRGRRAYVCSLTHEGESALYLAAQRGHLHVVKLLLTAHAKVNQQTNDLSSPLYAAVDGGHTELVELLVRKGAEVNGTHTASSWTCLHQAAYRGHCDIVGILVGVCRLEAYDDHRITPLFVAAQYGQQRCLQVLAGAGASVNAPASDLATPLLIASQEGHLGCVEVLLDHDADPNLSCSDSWPQLPIHAAAEFGHEAILARLAALTDRSCDRGVGRVSPLYSAVKNDRAGCVALLLSAGFSPDAQDCSSFFGSACTSPLCSALAAGYEDSAQNISESVQLLIAAVATLTVEGWAWLLAACNSDVLQYVFQHRGFPTSVSLQPRPEQHSRRPLSPEELAGLMGNVVNMVCHASYWLPPLLRAGLEPSLLLANPSVLEDMDSEGVNYFLEFVNWSTLSPLLKNILERQKELITRGPLVHLDGVPSLTHLCRLRIREELGSAVLMQTDVVRHLCVPMELQTYLQFQDIPPPAHADNEGRG</sequence>
<protein>
    <submittedName>
        <fullName evidence="1">Uncharacterized protein</fullName>
    </submittedName>
</protein>
<accession>A0ACC2FQ53</accession>
<organism evidence="1 2">
    <name type="scientific">Dallia pectoralis</name>
    <name type="common">Alaska blackfish</name>
    <dbReference type="NCBI Taxonomy" id="75939"/>
    <lineage>
        <taxon>Eukaryota</taxon>
        <taxon>Metazoa</taxon>
        <taxon>Chordata</taxon>
        <taxon>Craniata</taxon>
        <taxon>Vertebrata</taxon>
        <taxon>Euteleostomi</taxon>
        <taxon>Actinopterygii</taxon>
        <taxon>Neopterygii</taxon>
        <taxon>Teleostei</taxon>
        <taxon>Protacanthopterygii</taxon>
        <taxon>Esociformes</taxon>
        <taxon>Umbridae</taxon>
        <taxon>Dallia</taxon>
    </lineage>
</organism>
<gene>
    <name evidence="1" type="ORF">DPEC_G00273000</name>
</gene>